<dbReference type="EMBL" id="JBELQE010000046">
    <property type="protein sequence ID" value="MER2249672.1"/>
    <property type="molecule type" value="Genomic_DNA"/>
</dbReference>
<evidence type="ECO:0000313" key="3">
    <source>
        <dbReference type="Proteomes" id="UP001480955"/>
    </source>
</evidence>
<name>A0ABV1QJW3_9HYPH</name>
<dbReference type="Pfam" id="PF21834">
    <property type="entry name" value="DUF6894"/>
    <property type="match status" value="1"/>
</dbReference>
<feature type="domain" description="DUF6894" evidence="1">
    <location>
        <begin position="3"/>
        <end position="59"/>
    </location>
</feature>
<proteinExistence type="predicted"/>
<evidence type="ECO:0000313" key="2">
    <source>
        <dbReference type="EMBL" id="MER2249672.1"/>
    </source>
</evidence>
<dbReference type="Proteomes" id="UP001480955">
    <property type="component" value="Unassembled WGS sequence"/>
</dbReference>
<organism evidence="2 3">
    <name type="scientific">Methylorubrum podarium</name>
    <dbReference type="NCBI Taxonomy" id="200476"/>
    <lineage>
        <taxon>Bacteria</taxon>
        <taxon>Pseudomonadati</taxon>
        <taxon>Pseudomonadota</taxon>
        <taxon>Alphaproteobacteria</taxon>
        <taxon>Hyphomicrobiales</taxon>
        <taxon>Methylobacteriaceae</taxon>
        <taxon>Methylorubrum</taxon>
    </lineage>
</organism>
<dbReference type="RefSeq" id="WP_350393266.1">
    <property type="nucleotide sequence ID" value="NZ_JBELQE010000046.1"/>
</dbReference>
<keyword evidence="3" id="KW-1185">Reference proteome</keyword>
<dbReference type="InterPro" id="IPR054189">
    <property type="entry name" value="DUF6894"/>
</dbReference>
<comment type="caution">
    <text evidence="2">The sequence shown here is derived from an EMBL/GenBank/DDBJ whole genome shotgun (WGS) entry which is preliminary data.</text>
</comment>
<evidence type="ECO:0000259" key="1">
    <source>
        <dbReference type="Pfam" id="PF21834"/>
    </source>
</evidence>
<gene>
    <name evidence="2" type="ORF">ABS772_07060</name>
</gene>
<protein>
    <recommendedName>
        <fullName evidence="1">DUF6894 domain-containing protein</fullName>
    </recommendedName>
</protein>
<reference evidence="2 3" key="1">
    <citation type="submission" date="2024-06" db="EMBL/GenBank/DDBJ databases">
        <authorList>
            <person name="Campbell A.G."/>
        </authorList>
    </citation>
    <scope>NUCLEOTIDE SEQUENCE [LARGE SCALE GENOMIC DNA]</scope>
    <source>
        <strain evidence="2 3">EM12</strain>
    </source>
</reference>
<accession>A0ABV1QJW3</accession>
<sequence>MPRYFFVVEDGERTVDEEGMELKGPDAAAAAALSILLDVGRFEVIVRDESGKRIYQSNLTIQAGWMAEEAITANAASG</sequence>